<organism evidence="1 2">
    <name type="scientific">Actinoplanes utahensis</name>
    <dbReference type="NCBI Taxonomy" id="1869"/>
    <lineage>
        <taxon>Bacteria</taxon>
        <taxon>Bacillati</taxon>
        <taxon>Actinomycetota</taxon>
        <taxon>Actinomycetes</taxon>
        <taxon>Micromonosporales</taxon>
        <taxon>Micromonosporaceae</taxon>
        <taxon>Actinoplanes</taxon>
    </lineage>
</organism>
<comment type="caution">
    <text evidence="1">The sequence shown here is derived from an EMBL/GenBank/DDBJ whole genome shotgun (WGS) entry which is preliminary data.</text>
</comment>
<name>A0A0A6UKZ9_ACTUT</name>
<sequence>MTAHPAVDAVVREIAERTAARDVAGTARLRLRVAYLLRDAGRWEDATEAAEAAVRALDRAGLGETAMTARHLLLELYGRVPGQQQETIALLDEMLASPYLREPRPPRAAVLERAATTSGRRDPVAMLLEAADIHRAAGDRGAEARAVLDALGRVGQPPADWPALVSRVDGLIDAGLVEERSLRSVQAELCRLEGYGGRLEQALERARRHPGDHGELRIREAFLLLGLGRHAEAEALARPWATDEADDLFWEACVIVVGSLRARGREDDAVAFLGAHGLTLADMHDVHLD</sequence>
<dbReference type="Proteomes" id="UP000054537">
    <property type="component" value="Unassembled WGS sequence"/>
</dbReference>
<evidence type="ECO:0000313" key="1">
    <source>
        <dbReference type="EMBL" id="KHD76126.1"/>
    </source>
</evidence>
<reference evidence="1 2" key="1">
    <citation type="submission" date="2014-10" db="EMBL/GenBank/DDBJ databases">
        <title>Draft genome sequence of Actinoplanes utahensis NRRL 12052.</title>
        <authorList>
            <person name="Velasco-Bucheli B."/>
            <person name="del Cerro C."/>
            <person name="Hormigo D."/>
            <person name="Garcia J.L."/>
            <person name="Acebal C."/>
            <person name="Arroyo M."/>
            <person name="de la Mata I."/>
        </authorList>
    </citation>
    <scope>NUCLEOTIDE SEQUENCE [LARGE SCALE GENOMIC DNA]</scope>
    <source>
        <strain evidence="1 2">NRRL 12052</strain>
    </source>
</reference>
<keyword evidence="2" id="KW-1185">Reference proteome</keyword>
<dbReference type="AlphaFoldDB" id="A0A0A6UKZ9"/>
<accession>A0A0A6UKZ9</accession>
<dbReference type="STRING" id="1869.MB27_18460"/>
<dbReference type="RefSeq" id="WP_043525950.1">
    <property type="nucleotide sequence ID" value="NZ_BAABKU010000002.1"/>
</dbReference>
<dbReference type="OrthoDB" id="56388at2"/>
<gene>
    <name evidence="1" type="ORF">MB27_18460</name>
</gene>
<proteinExistence type="predicted"/>
<evidence type="ECO:0000313" key="2">
    <source>
        <dbReference type="Proteomes" id="UP000054537"/>
    </source>
</evidence>
<protein>
    <recommendedName>
        <fullName evidence="3">Tetratricopeptide repeat protein</fullName>
    </recommendedName>
</protein>
<dbReference type="EMBL" id="JRTT01000020">
    <property type="protein sequence ID" value="KHD76126.1"/>
    <property type="molecule type" value="Genomic_DNA"/>
</dbReference>
<evidence type="ECO:0008006" key="3">
    <source>
        <dbReference type="Google" id="ProtNLM"/>
    </source>
</evidence>